<comment type="caution">
    <text evidence="1">The sequence shown here is derived from an EMBL/GenBank/DDBJ whole genome shotgun (WGS) entry which is preliminary data.</text>
</comment>
<keyword evidence="2" id="KW-1185">Reference proteome</keyword>
<evidence type="ECO:0000313" key="1">
    <source>
        <dbReference type="EMBL" id="KAJ0037630.1"/>
    </source>
</evidence>
<dbReference type="EMBL" id="CM047741">
    <property type="protein sequence ID" value="KAJ0037630.1"/>
    <property type="molecule type" value="Genomic_DNA"/>
</dbReference>
<accession>A0ACC0YJT4</accession>
<proteinExistence type="predicted"/>
<name>A0ACC0YJT4_9ROSI</name>
<dbReference type="Proteomes" id="UP001163603">
    <property type="component" value="Chromosome 6"/>
</dbReference>
<gene>
    <name evidence="1" type="ORF">Pint_22359</name>
</gene>
<evidence type="ECO:0000313" key="2">
    <source>
        <dbReference type="Proteomes" id="UP001163603"/>
    </source>
</evidence>
<organism evidence="1 2">
    <name type="scientific">Pistacia integerrima</name>
    <dbReference type="NCBI Taxonomy" id="434235"/>
    <lineage>
        <taxon>Eukaryota</taxon>
        <taxon>Viridiplantae</taxon>
        <taxon>Streptophyta</taxon>
        <taxon>Embryophyta</taxon>
        <taxon>Tracheophyta</taxon>
        <taxon>Spermatophyta</taxon>
        <taxon>Magnoliopsida</taxon>
        <taxon>eudicotyledons</taxon>
        <taxon>Gunneridae</taxon>
        <taxon>Pentapetalae</taxon>
        <taxon>rosids</taxon>
        <taxon>malvids</taxon>
        <taxon>Sapindales</taxon>
        <taxon>Anacardiaceae</taxon>
        <taxon>Pistacia</taxon>
    </lineage>
</organism>
<reference evidence="2" key="1">
    <citation type="journal article" date="2023" name="G3 (Bethesda)">
        <title>Genome assembly and association tests identify interacting loci associated with vigor, precocity, and sex in interspecific pistachio rootstocks.</title>
        <authorList>
            <person name="Palmer W."/>
            <person name="Jacygrad E."/>
            <person name="Sagayaradj S."/>
            <person name="Cavanaugh K."/>
            <person name="Han R."/>
            <person name="Bertier L."/>
            <person name="Beede B."/>
            <person name="Kafkas S."/>
            <person name="Golino D."/>
            <person name="Preece J."/>
            <person name="Michelmore R."/>
        </authorList>
    </citation>
    <scope>NUCLEOTIDE SEQUENCE [LARGE SCALE GENOMIC DNA]</scope>
</reference>
<sequence>MNSSNPNQKFDEYATATGVPVPQGFQHQPRLGAWSSGLCDCFSDCSSCCLTCWCPCITFGRVAEIADQGYTSCGTAGVLYFLLGAVTGLTFCYSCLYRTKMRQQFTLEESPCCDCLVHFCCEPCALCQEYRELQSRGFDMSIGWHGNVERQNRGVAMGATAPYVEGGMER</sequence>
<protein>
    <submittedName>
        <fullName evidence="1">Uncharacterized protein</fullName>
    </submittedName>
</protein>